<reference evidence="3" key="1">
    <citation type="submission" date="2015-01" db="EMBL/GenBank/DDBJ databases">
        <authorList>
            <person name="Aksoy S."/>
            <person name="Warren W."/>
            <person name="Wilson R.K."/>
        </authorList>
    </citation>
    <scope>NUCLEOTIDE SEQUENCE [LARGE SCALE GENOMIC DNA]</scope>
    <source>
        <strain evidence="3">IAEA</strain>
    </source>
</reference>
<keyword evidence="3" id="KW-1185">Reference proteome</keyword>
<dbReference type="STRING" id="67801.A0A1B0BZ55"/>
<name>A0A1B0BZ55_9MUSC</name>
<keyword evidence="1" id="KW-0732">Signal</keyword>
<protein>
    <recommendedName>
        <fullName evidence="4">MD-2-related lipid-recognition domain-containing protein</fullName>
    </recommendedName>
</protein>
<feature type="chain" id="PRO_5008405278" description="MD-2-related lipid-recognition domain-containing protein" evidence="1">
    <location>
        <begin position="21"/>
        <end position="188"/>
    </location>
</feature>
<evidence type="ECO:0000256" key="1">
    <source>
        <dbReference type="SAM" id="SignalP"/>
    </source>
</evidence>
<dbReference type="Pfam" id="PF06477">
    <property type="entry name" value="DUF1091"/>
    <property type="match status" value="1"/>
</dbReference>
<feature type="signal peptide" evidence="1">
    <location>
        <begin position="1"/>
        <end position="20"/>
    </location>
</feature>
<evidence type="ECO:0008006" key="4">
    <source>
        <dbReference type="Google" id="ProtNLM"/>
    </source>
</evidence>
<accession>A0A1B0BZ55</accession>
<dbReference type="AlphaFoldDB" id="A0A1B0BZ55"/>
<dbReference type="VEuPathDB" id="VectorBase:GPPI044850"/>
<evidence type="ECO:0000313" key="2">
    <source>
        <dbReference type="EnsemblMetazoa" id="GPPI044850-PA"/>
    </source>
</evidence>
<dbReference type="PANTHER" id="PTHR21112:SF0">
    <property type="entry name" value="CHEMOSENSORY PROTEIN A 29A-RELATED"/>
    <property type="match status" value="1"/>
</dbReference>
<sequence length="188" mass="21687">MKLPTIAILAAILYLNLAKGEKKSYIVTNDKWDNIESEEESLMLFDVHMVKRERFINGTVTFIEDFDDEKFEFMVEMFTSPNSDGNYQRMAFGVPKIHMCEGMKKFYAKFIQPSMVLGENTNFPYIDEEEGLCPLPKGEYWIKEILLDTETWPTQFPRGLLKVVITISKNDLVVGGAIVILKIEDRPT</sequence>
<evidence type="ECO:0000313" key="3">
    <source>
        <dbReference type="Proteomes" id="UP000092460"/>
    </source>
</evidence>
<dbReference type="PANTHER" id="PTHR21112">
    <property type="entry name" value="CHEMOSENSORY PROTEIN A 29A-RELATED"/>
    <property type="match status" value="1"/>
</dbReference>
<dbReference type="Proteomes" id="UP000092460">
    <property type="component" value="Unassembled WGS sequence"/>
</dbReference>
<reference evidence="2" key="2">
    <citation type="submission" date="2020-05" db="UniProtKB">
        <authorList>
            <consortium name="EnsemblMetazoa"/>
        </authorList>
    </citation>
    <scope>IDENTIFICATION</scope>
    <source>
        <strain evidence="2">IAEA</strain>
    </source>
</reference>
<organism evidence="2 3">
    <name type="scientific">Glossina palpalis gambiensis</name>
    <dbReference type="NCBI Taxonomy" id="67801"/>
    <lineage>
        <taxon>Eukaryota</taxon>
        <taxon>Metazoa</taxon>
        <taxon>Ecdysozoa</taxon>
        <taxon>Arthropoda</taxon>
        <taxon>Hexapoda</taxon>
        <taxon>Insecta</taxon>
        <taxon>Pterygota</taxon>
        <taxon>Neoptera</taxon>
        <taxon>Endopterygota</taxon>
        <taxon>Diptera</taxon>
        <taxon>Brachycera</taxon>
        <taxon>Muscomorpha</taxon>
        <taxon>Hippoboscoidea</taxon>
        <taxon>Glossinidae</taxon>
        <taxon>Glossina</taxon>
    </lineage>
</organism>
<dbReference type="EMBL" id="JXJN01022983">
    <property type="status" value="NOT_ANNOTATED_CDS"/>
    <property type="molecule type" value="Genomic_DNA"/>
</dbReference>
<dbReference type="InterPro" id="IPR010512">
    <property type="entry name" value="DUF1091"/>
</dbReference>
<proteinExistence type="predicted"/>
<dbReference type="EnsemblMetazoa" id="GPPI044850-RA">
    <property type="protein sequence ID" value="GPPI044850-PA"/>
    <property type="gene ID" value="GPPI044850"/>
</dbReference>